<reference evidence="2 3" key="1">
    <citation type="journal article" date="2010" name="Plant Cell">
        <title>The Chlorella variabilis NC64A genome reveals adaptation to photosymbiosis, coevolution with viruses, and cryptic sex.</title>
        <authorList>
            <person name="Blanc G."/>
            <person name="Duncan G."/>
            <person name="Agarkova I."/>
            <person name="Borodovsky M."/>
            <person name="Gurnon J."/>
            <person name="Kuo A."/>
            <person name="Lindquist E."/>
            <person name="Lucas S."/>
            <person name="Pangilinan J."/>
            <person name="Polle J."/>
            <person name="Salamov A."/>
            <person name="Terry A."/>
            <person name="Yamada T."/>
            <person name="Dunigan D.D."/>
            <person name="Grigoriev I.V."/>
            <person name="Claverie J.M."/>
            <person name="Van Etten J.L."/>
        </authorList>
    </citation>
    <scope>NUCLEOTIDE SEQUENCE [LARGE SCALE GENOMIC DNA]</scope>
    <source>
        <strain evidence="2 3">NC64A</strain>
    </source>
</reference>
<protein>
    <submittedName>
        <fullName evidence="2">Uncharacterized protein</fullName>
    </submittedName>
</protein>
<sequence>MAALSTTYATARHSSCRCTGADLNLVALHPQAVIALRTSLRPLLVTALPAAAVLATLAAARKAMSSLPPAMPKKPKIWEVMSQKFPDLEASQVYYTLGTGVCAAVPAGAGYFFRAFSDGNDKHSTLKDSVTTELCALKMQYVQLDCKLDKLDSRMTQLDTKMDQGMSQLDCRMSQLDEGIKGLRQELSSTVQLVSNAKAVVGCAAVGGVIYAFYTRR</sequence>
<feature type="transmembrane region" description="Helical" evidence="1">
    <location>
        <begin position="193"/>
        <end position="214"/>
    </location>
</feature>
<dbReference type="KEGG" id="cvr:CHLNCDRAFT_52122"/>
<keyword evidence="3" id="KW-1185">Reference proteome</keyword>
<evidence type="ECO:0000256" key="1">
    <source>
        <dbReference type="SAM" id="Phobius"/>
    </source>
</evidence>
<evidence type="ECO:0000313" key="2">
    <source>
        <dbReference type="EMBL" id="EFN55870.1"/>
    </source>
</evidence>
<dbReference type="RefSeq" id="XP_005847972.1">
    <property type="nucleotide sequence ID" value="XM_005847910.1"/>
</dbReference>
<accession>E1ZEH2</accession>
<dbReference type="AlphaFoldDB" id="E1ZEH2"/>
<name>E1ZEH2_CHLVA</name>
<dbReference type="GeneID" id="17355358"/>
<dbReference type="EMBL" id="GL433843">
    <property type="protein sequence ID" value="EFN55870.1"/>
    <property type="molecule type" value="Genomic_DNA"/>
</dbReference>
<organism evidence="3">
    <name type="scientific">Chlorella variabilis</name>
    <name type="common">Green alga</name>
    <dbReference type="NCBI Taxonomy" id="554065"/>
    <lineage>
        <taxon>Eukaryota</taxon>
        <taxon>Viridiplantae</taxon>
        <taxon>Chlorophyta</taxon>
        <taxon>core chlorophytes</taxon>
        <taxon>Trebouxiophyceae</taxon>
        <taxon>Chlorellales</taxon>
        <taxon>Chlorellaceae</taxon>
        <taxon>Chlorella clade</taxon>
        <taxon>Chlorella</taxon>
    </lineage>
</organism>
<dbReference type="InParanoid" id="E1ZEH2"/>
<proteinExistence type="predicted"/>
<feature type="transmembrane region" description="Helical" evidence="1">
    <location>
        <begin position="93"/>
        <end position="113"/>
    </location>
</feature>
<dbReference type="Proteomes" id="UP000008141">
    <property type="component" value="Unassembled WGS sequence"/>
</dbReference>
<gene>
    <name evidence="2" type="ORF">CHLNCDRAFT_52122</name>
</gene>
<feature type="transmembrane region" description="Helical" evidence="1">
    <location>
        <begin position="43"/>
        <end position="64"/>
    </location>
</feature>
<keyword evidence="1" id="KW-1133">Transmembrane helix</keyword>
<evidence type="ECO:0000313" key="3">
    <source>
        <dbReference type="Proteomes" id="UP000008141"/>
    </source>
</evidence>
<keyword evidence="1" id="KW-0472">Membrane</keyword>
<keyword evidence="1" id="KW-0812">Transmembrane</keyword>